<feature type="compositionally biased region" description="Polar residues" evidence="1">
    <location>
        <begin position="1840"/>
        <end position="1858"/>
    </location>
</feature>
<feature type="compositionally biased region" description="Polar residues" evidence="1">
    <location>
        <begin position="2008"/>
        <end position="2020"/>
    </location>
</feature>
<dbReference type="PANTHER" id="PTHR42105">
    <property type="entry name" value="DIM2-ASSOCIATED PROTEIN 1"/>
    <property type="match status" value="1"/>
</dbReference>
<feature type="region of interest" description="Disordered" evidence="1">
    <location>
        <begin position="239"/>
        <end position="371"/>
    </location>
</feature>
<protein>
    <recommendedName>
        <fullName evidence="4">Transaldolase</fullName>
    </recommendedName>
</protein>
<sequence>MGGDSRKQKPVTSLPLPAPTESESIIDTPTDLATDVSHPSDEKSSYSLPEDGTPVTIKTRGHSANRSQTSLLIEYFEGGKSPGSESSGNRRPSVRVRLKPSSSRKDERIMISKPKSSSSHGRKTSLTHRSTTPRKGSASAARDLEPSGSAISALSALSGDGEDNCSVISYASVTEESNVSRNPIVVEIDRGGISAASQQRQRPRRTTSPLIPAAASSRGSASYLHGAMSEMSAIPADSFLDGSKSLRSSSPTRDMAAAAAAAGAAGAATIERHRVSSRSRGESTSRDKTRDRDRDDRERDRSGRKHRSSRSRTSSHAGEREDTASSSQRRSTGHRHENESISGAESSVLSSALSPSRRSHDQYSIRSGASKASSINNPKLLETVEDAIRRLILPELNALRRENSSRDRRGSTTSTGTSVSRDDYAGSDSRRFGAGDRHGLSSYTPRDREGSSQREIRDREGRHTSIDSPPLAVYSGEEADRASRAIDDAPKSDVDEVRDAAIAAAADAALGGLAITATSDHNGSPTTARDQRRRLRAEAQGKASKTLPPAQLQQGPPDLYLTGAHSAASRSFEDSGLQSRVHEGTGVEGGLNTGRLQYLESDVGSLQPPMPLMSEINSELTRTSILSADTDGPHSPSEEAQTPIVREVTRGTLSGAQEGSPSPSYISPSGNLQGLGTQHANISHGDLRALPRKAVGGGSYQSMAHDGQHEEEDDMMDREHQYSEQFPHHDEENEYIDNDDGVVDYVGQTYDVYGHQIVPAPLKYVPYQPEHRGLSPIPSVSGYTEGGNSEVQGYRDSGVTATSTPSPEKSPRPESRSVASLNSIPSNIMGREFERDDLSIRSSEIDYRPAPTQLTDLTEDGSHNNYRAVDSVAANPGIVHTPVGIESAVASLVDGSLIDGSVLTGNSSVNDGILSAQAARGSMDTLEEEQPRGHITPKKRSAESHNQTVHDDITGFPGHAEQHDIREIAAVSPMTERSNSSEFSGEYEIDQYGRKVRRGSPTASEAAAITAGAVGLAIRAARDRNQQPHQVHDAYTEHAINDGRTPSDDEWIPAGVQRNKSFKERTLDGRHPANTPMHSTDRLDEYDQPNFQDSTRNSGYDYSEDDNDPNPPFNYGRSAIYDDDDEAWRAGNRTPTQQHHDDEATTHALKLAGAAAAAITGAMVAENKTGTSQHSRQTSQDRDEEWQRSSDDRKRDTLITNPYEGTSPIVNENLLKKSIPLSANGAAAAAAAAAAAIAYGTSGPDYTRSPLGGRYDEGYISQGPGKSPDPVNSPKSKAINFPDTPGGFGGGPEDPFYTANQTRNFSGLSQGMGSPLYDPATGTGIDRIENKDIVALMQHLMVRDAQRTARDTEILVTLVRAASDMRTSFESVRTMLATHEKGINIEFSKKLADSEDAIITEILEGTEKTVRTHLGGPRPLQGSGARPVHASFSQADIEDLPTKRQNIFRRALKSLNTKGNNDLTRIEDMLNELLTQVDVLKAQSAAGVGPGGVSTSGSAGGNGPSPYGAMMDGQMAYDQDAGYEPEGRAGTSTTSRASQSGLLTVNSRGGQAQPTKSVGYERKFSDNRISTVLEGNEDEMDNSRDQGATRGDSGDVRFSSPASIVRMSTGLLAATPLRQQAQGMQQLYDPVQQSETQLQPQNQQLQQGAQSNENTPRTEKAKKHKSNGSSSWFPKISRWSETTTSSVGRVFRASRDSKKDADDLGFYSGPSRSRSGSDLAAFDNYKPSSGDKLHTGFSETSIGQAANQQHLRPSQQISRDVQYEDEIHGHHLPRDSAEILPPHPKTYMTPEDPKYRAHRDSLNLQHPQPRSGQPFKAALESQAADFDSPVSPHSADWAGSATSLNRFPGQNPNRYSDQSASNAASGNAIAQVSQQQYWDGGASTGTRSQSGPPRPPKEPVSQVQQQLRQQQTPPRTARSTEAAKMSPLQYNSVESGYGAATHVPTGYNGSPRLENRNLGGALTVPARRPSGPRAMTPKSERSVRSNAQYAEYIADDSPRDPRRAKRNTFGTISSQDTDTF</sequence>
<feature type="compositionally biased region" description="Polar residues" evidence="1">
    <location>
        <begin position="1802"/>
        <end position="1811"/>
    </location>
</feature>
<feature type="compositionally biased region" description="Polar residues" evidence="1">
    <location>
        <begin position="1168"/>
        <end position="1178"/>
    </location>
</feature>
<name>A0ABP0E4L8_9PEZI</name>
<evidence type="ECO:0000313" key="2">
    <source>
        <dbReference type="EMBL" id="CAK7275054.1"/>
    </source>
</evidence>
<feature type="compositionally biased region" description="Basic and acidic residues" evidence="1">
    <location>
        <begin position="1791"/>
        <end position="1801"/>
    </location>
</feature>
<feature type="compositionally biased region" description="Low complexity" evidence="1">
    <location>
        <begin position="78"/>
        <end position="87"/>
    </location>
</feature>
<reference evidence="2 3" key="1">
    <citation type="submission" date="2024-01" db="EMBL/GenBank/DDBJ databases">
        <authorList>
            <person name="Allen C."/>
            <person name="Tagirdzhanova G."/>
        </authorList>
    </citation>
    <scope>NUCLEOTIDE SEQUENCE [LARGE SCALE GENOMIC DNA]</scope>
    <source>
        <strain evidence="2 3">CBS 573.63</strain>
    </source>
</reference>
<feature type="region of interest" description="Disordered" evidence="1">
    <location>
        <begin position="653"/>
        <end position="676"/>
    </location>
</feature>
<feature type="compositionally biased region" description="Basic and acidic residues" evidence="1">
    <location>
        <begin position="420"/>
        <end position="465"/>
    </location>
</feature>
<proteinExistence type="predicted"/>
<evidence type="ECO:0008006" key="4">
    <source>
        <dbReference type="Google" id="ProtNLM"/>
    </source>
</evidence>
<feature type="compositionally biased region" description="Polar residues" evidence="1">
    <location>
        <begin position="1089"/>
        <end position="1100"/>
    </location>
</feature>
<feature type="region of interest" description="Disordered" evidence="1">
    <location>
        <begin position="776"/>
        <end position="823"/>
    </location>
</feature>
<feature type="compositionally biased region" description="Low complexity" evidence="1">
    <location>
        <begin position="1632"/>
        <end position="1650"/>
    </location>
</feature>
<feature type="compositionally biased region" description="Polar residues" evidence="1">
    <location>
        <begin position="62"/>
        <end position="71"/>
    </location>
</feature>
<dbReference type="EMBL" id="CAWUOM010000198">
    <property type="protein sequence ID" value="CAK7275054.1"/>
    <property type="molecule type" value="Genomic_DNA"/>
</dbReference>
<dbReference type="PANTHER" id="PTHR42105:SF1">
    <property type="entry name" value="TRANSALDOLASE"/>
    <property type="match status" value="1"/>
</dbReference>
<feature type="compositionally biased region" description="Low complexity" evidence="1">
    <location>
        <begin position="1859"/>
        <end position="1870"/>
    </location>
</feature>
<feature type="compositionally biased region" description="Low complexity" evidence="1">
    <location>
        <begin position="340"/>
        <end position="356"/>
    </location>
</feature>
<feature type="compositionally biased region" description="Low complexity" evidence="1">
    <location>
        <begin position="660"/>
        <end position="669"/>
    </location>
</feature>
<feature type="region of interest" description="Disordered" evidence="1">
    <location>
        <begin position="1167"/>
        <end position="1207"/>
    </location>
</feature>
<feature type="region of interest" description="Disordered" evidence="1">
    <location>
        <begin position="1631"/>
        <end position="1927"/>
    </location>
</feature>
<feature type="region of interest" description="Disordered" evidence="1">
    <location>
        <begin position="923"/>
        <end position="946"/>
    </location>
</feature>
<evidence type="ECO:0000256" key="1">
    <source>
        <dbReference type="SAM" id="MobiDB-lite"/>
    </source>
</evidence>
<feature type="compositionally biased region" description="Basic and acidic residues" evidence="1">
    <location>
        <begin position="1761"/>
        <end position="1777"/>
    </location>
</feature>
<comment type="caution">
    <text evidence="2">The sequence shown here is derived from an EMBL/GenBank/DDBJ whole genome shotgun (WGS) entry which is preliminary data.</text>
</comment>
<feature type="region of interest" description="Disordered" evidence="1">
    <location>
        <begin position="1486"/>
        <end position="1600"/>
    </location>
</feature>
<feature type="region of interest" description="Disordered" evidence="1">
    <location>
        <begin position="1"/>
        <end position="147"/>
    </location>
</feature>
<feature type="region of interest" description="Disordered" evidence="1">
    <location>
        <begin position="1961"/>
        <end position="2020"/>
    </location>
</feature>
<feature type="compositionally biased region" description="Polar residues" evidence="1">
    <location>
        <begin position="1530"/>
        <end position="1556"/>
    </location>
</feature>
<feature type="compositionally biased region" description="Polar residues" evidence="1">
    <location>
        <begin position="519"/>
        <end position="528"/>
    </location>
</feature>
<feature type="compositionally biased region" description="Basic and acidic residues" evidence="1">
    <location>
        <begin position="270"/>
        <end position="301"/>
    </location>
</feature>
<accession>A0ABP0E4L8</accession>
<feature type="region of interest" description="Disordered" evidence="1">
    <location>
        <begin position="626"/>
        <end position="645"/>
    </location>
</feature>
<feature type="region of interest" description="Disordered" evidence="1">
    <location>
        <begin position="1060"/>
        <end position="1119"/>
    </location>
</feature>
<feature type="compositionally biased region" description="Gly residues" evidence="1">
    <location>
        <begin position="1488"/>
        <end position="1503"/>
    </location>
</feature>
<feature type="compositionally biased region" description="Polar residues" evidence="1">
    <location>
        <begin position="1198"/>
        <end position="1207"/>
    </location>
</feature>
<feature type="region of interest" description="Disordered" evidence="1">
    <location>
        <begin position="516"/>
        <end position="593"/>
    </location>
</feature>
<keyword evidence="3" id="KW-1185">Reference proteome</keyword>
<feature type="compositionally biased region" description="Low complexity" evidence="1">
    <location>
        <begin position="1899"/>
        <end position="1920"/>
    </location>
</feature>
<feature type="region of interest" description="Disordered" evidence="1">
    <location>
        <begin position="402"/>
        <end position="493"/>
    </location>
</feature>
<feature type="compositionally biased region" description="Basic and acidic residues" evidence="1">
    <location>
        <begin position="478"/>
        <end position="493"/>
    </location>
</feature>
<feature type="compositionally biased region" description="Basic and acidic residues" evidence="1">
    <location>
        <begin position="1061"/>
        <end position="1071"/>
    </location>
</feature>
<feature type="compositionally biased region" description="Polar residues" evidence="1">
    <location>
        <begin position="1737"/>
        <end position="1759"/>
    </location>
</feature>
<organism evidence="2 3">
    <name type="scientific">Sporothrix epigloea</name>
    <dbReference type="NCBI Taxonomy" id="1892477"/>
    <lineage>
        <taxon>Eukaryota</taxon>
        <taxon>Fungi</taxon>
        <taxon>Dikarya</taxon>
        <taxon>Ascomycota</taxon>
        <taxon>Pezizomycotina</taxon>
        <taxon>Sordariomycetes</taxon>
        <taxon>Sordariomycetidae</taxon>
        <taxon>Ophiostomatales</taxon>
        <taxon>Ophiostomataceae</taxon>
        <taxon>Sporothrix</taxon>
    </lineage>
</organism>
<evidence type="ECO:0000313" key="3">
    <source>
        <dbReference type="Proteomes" id="UP001642501"/>
    </source>
</evidence>
<feature type="compositionally biased region" description="Basic and acidic residues" evidence="1">
    <location>
        <begin position="1179"/>
        <end position="1197"/>
    </location>
</feature>
<feature type="compositionally biased region" description="Low complexity" evidence="1">
    <location>
        <begin position="256"/>
        <end position="268"/>
    </location>
</feature>
<gene>
    <name evidence="2" type="ORF">SEPCBS57363_006482</name>
</gene>
<feature type="region of interest" description="Disordered" evidence="1">
    <location>
        <begin position="190"/>
        <end position="222"/>
    </location>
</feature>
<feature type="compositionally biased region" description="Basic and acidic residues" evidence="1">
    <location>
        <begin position="1693"/>
        <end position="1702"/>
    </location>
</feature>
<dbReference type="Proteomes" id="UP001642501">
    <property type="component" value="Unassembled WGS sequence"/>
</dbReference>